<dbReference type="AlphaFoldDB" id="X0UYZ2"/>
<reference evidence="1" key="1">
    <citation type="journal article" date="2014" name="Front. Microbiol.">
        <title>High frequency of phylogenetically diverse reductive dehalogenase-homologous genes in deep subseafloor sedimentary metagenomes.</title>
        <authorList>
            <person name="Kawai M."/>
            <person name="Futagami T."/>
            <person name="Toyoda A."/>
            <person name="Takaki Y."/>
            <person name="Nishi S."/>
            <person name="Hori S."/>
            <person name="Arai W."/>
            <person name="Tsubouchi T."/>
            <person name="Morono Y."/>
            <person name="Uchiyama I."/>
            <person name="Ito T."/>
            <person name="Fujiyama A."/>
            <person name="Inagaki F."/>
            <person name="Takami H."/>
        </authorList>
    </citation>
    <scope>NUCLEOTIDE SEQUENCE</scope>
    <source>
        <strain evidence="1">Expedition CK06-06</strain>
    </source>
</reference>
<protein>
    <recommendedName>
        <fullName evidence="2">DUF1508 domain-containing protein</fullName>
    </recommendedName>
</protein>
<organism evidence="1">
    <name type="scientific">marine sediment metagenome</name>
    <dbReference type="NCBI Taxonomy" id="412755"/>
    <lineage>
        <taxon>unclassified sequences</taxon>
        <taxon>metagenomes</taxon>
        <taxon>ecological metagenomes</taxon>
    </lineage>
</organism>
<gene>
    <name evidence="1" type="ORF">S01H1_42979</name>
</gene>
<comment type="caution">
    <text evidence="1">The sequence shown here is derived from an EMBL/GenBank/DDBJ whole genome shotgun (WGS) entry which is preliminary data.</text>
</comment>
<dbReference type="EMBL" id="BARS01027355">
    <property type="protein sequence ID" value="GAG11035.1"/>
    <property type="molecule type" value="Genomic_DNA"/>
</dbReference>
<accession>X0UYZ2</accession>
<evidence type="ECO:0008006" key="2">
    <source>
        <dbReference type="Google" id="ProtNLM"/>
    </source>
</evidence>
<sequence length="72" mass="8680">MKGYHVVFEKYLKDMHISGWRWSIFFNKKRMAESSKGYNSEKSAKRAFWRITSKKVQHEIIDNYYGGKLEDV</sequence>
<evidence type="ECO:0000313" key="1">
    <source>
        <dbReference type="EMBL" id="GAG11035.1"/>
    </source>
</evidence>
<name>X0UYZ2_9ZZZZ</name>
<proteinExistence type="predicted"/>